<reference evidence="5 6" key="1">
    <citation type="submission" date="2020-02" db="EMBL/GenBank/DDBJ databases">
        <title>Genome sequence of the type strain DSM 27180 of Arthrobacter silviterrae.</title>
        <authorList>
            <person name="Gao J."/>
            <person name="Sun J."/>
        </authorList>
    </citation>
    <scope>NUCLEOTIDE SEQUENCE [LARGE SCALE GENOMIC DNA]</scope>
    <source>
        <strain evidence="5 6">DSM 27180</strain>
    </source>
</reference>
<dbReference type="GO" id="GO:0004601">
    <property type="term" value="F:peroxidase activity"/>
    <property type="evidence" value="ECO:0007669"/>
    <property type="project" value="UniProtKB-KW"/>
</dbReference>
<gene>
    <name evidence="5" type="ORF">G6N77_01920</name>
</gene>
<evidence type="ECO:0000256" key="3">
    <source>
        <dbReference type="ARBA" id="ARBA00023002"/>
    </source>
</evidence>
<comment type="caution">
    <text evidence="5">The sequence shown here is derived from an EMBL/GenBank/DDBJ whole genome shotgun (WGS) entry which is preliminary data.</text>
</comment>
<dbReference type="CDD" id="cd00340">
    <property type="entry name" value="GSH_Peroxidase"/>
    <property type="match status" value="1"/>
</dbReference>
<name>A0ABX0D5Q5_9MICC</name>
<dbReference type="EMBL" id="JAAKZI010000002">
    <property type="protein sequence ID" value="NGN82226.1"/>
    <property type="molecule type" value="Genomic_DNA"/>
</dbReference>
<dbReference type="Proteomes" id="UP000479226">
    <property type="component" value="Unassembled WGS sequence"/>
</dbReference>
<comment type="similarity">
    <text evidence="1 4">Belongs to the glutathione peroxidase family.</text>
</comment>
<evidence type="ECO:0000313" key="5">
    <source>
        <dbReference type="EMBL" id="NGN82226.1"/>
    </source>
</evidence>
<keyword evidence="2 4" id="KW-0575">Peroxidase</keyword>
<dbReference type="Pfam" id="PF00255">
    <property type="entry name" value="GSHPx"/>
    <property type="match status" value="1"/>
</dbReference>
<evidence type="ECO:0000256" key="1">
    <source>
        <dbReference type="ARBA" id="ARBA00006926"/>
    </source>
</evidence>
<dbReference type="SUPFAM" id="SSF52833">
    <property type="entry name" value="Thioredoxin-like"/>
    <property type="match status" value="1"/>
</dbReference>
<dbReference type="PANTHER" id="PTHR11592:SF78">
    <property type="entry name" value="GLUTATHIONE PEROXIDASE"/>
    <property type="match status" value="1"/>
</dbReference>
<dbReference type="PRINTS" id="PR01011">
    <property type="entry name" value="GLUTPROXDASE"/>
</dbReference>
<evidence type="ECO:0000256" key="4">
    <source>
        <dbReference type="RuleBase" id="RU000499"/>
    </source>
</evidence>
<proteinExistence type="inferred from homology"/>
<evidence type="ECO:0000313" key="6">
    <source>
        <dbReference type="Proteomes" id="UP000479226"/>
    </source>
</evidence>
<accession>A0ABX0D5Q5</accession>
<keyword evidence="6" id="KW-1185">Reference proteome</keyword>
<evidence type="ECO:0000256" key="2">
    <source>
        <dbReference type="ARBA" id="ARBA00022559"/>
    </source>
</evidence>
<dbReference type="Gene3D" id="3.40.30.10">
    <property type="entry name" value="Glutaredoxin"/>
    <property type="match status" value="1"/>
</dbReference>
<organism evidence="5 6">
    <name type="scientific">Arthrobacter silviterrae</name>
    <dbReference type="NCBI Taxonomy" id="2026658"/>
    <lineage>
        <taxon>Bacteria</taxon>
        <taxon>Bacillati</taxon>
        <taxon>Actinomycetota</taxon>
        <taxon>Actinomycetes</taxon>
        <taxon>Micrococcales</taxon>
        <taxon>Micrococcaceae</taxon>
        <taxon>Arthrobacter</taxon>
    </lineage>
</organism>
<dbReference type="PROSITE" id="PS51355">
    <property type="entry name" value="GLUTATHIONE_PEROXID_3"/>
    <property type="match status" value="1"/>
</dbReference>
<protein>
    <recommendedName>
        <fullName evidence="4">Glutathione peroxidase</fullName>
    </recommendedName>
</protein>
<keyword evidence="3 4" id="KW-0560">Oxidoreductase</keyword>
<dbReference type="InterPro" id="IPR036249">
    <property type="entry name" value="Thioredoxin-like_sf"/>
</dbReference>
<dbReference type="PIRSF" id="PIRSF000303">
    <property type="entry name" value="Glutathion_perox"/>
    <property type="match status" value="1"/>
</dbReference>
<dbReference type="PANTHER" id="PTHR11592">
    <property type="entry name" value="GLUTATHIONE PEROXIDASE"/>
    <property type="match status" value="1"/>
</dbReference>
<sequence>MALNDGTETTLGAVAKGAVLVVNVASACGFTKQYAALEALYESYRARGLEILGIPCNQFGGQEPGTDEEIAEFCQKNFGVTFPLGTKVDVNGTGAHPLFAELTGHGASPVKWNFEKFLISADGSLLARFASAVTPDAPELVAAIEAALA</sequence>
<dbReference type="InterPro" id="IPR000889">
    <property type="entry name" value="Glutathione_peroxidase"/>
</dbReference>